<feature type="binding site" evidence="3">
    <location>
        <begin position="84"/>
        <end position="85"/>
    </location>
    <ligand>
        <name>substrate</name>
    </ligand>
</feature>
<evidence type="ECO:0000256" key="3">
    <source>
        <dbReference type="HAMAP-Rule" id="MF_00197"/>
    </source>
</evidence>
<dbReference type="NCBIfam" id="TIGR00652">
    <property type="entry name" value="DapF"/>
    <property type="match status" value="1"/>
</dbReference>
<keyword evidence="6" id="KW-1185">Reference proteome</keyword>
<gene>
    <name evidence="3 5" type="primary">dapF</name>
    <name evidence="5" type="ORF">E3T27_15515</name>
</gene>
<dbReference type="AlphaFoldDB" id="A0A4R8ZAJ9"/>
<evidence type="ECO:0000256" key="2">
    <source>
        <dbReference type="ARBA" id="ARBA00023235"/>
    </source>
</evidence>
<dbReference type="Proteomes" id="UP000298424">
    <property type="component" value="Unassembled WGS sequence"/>
</dbReference>
<dbReference type="Gene3D" id="3.10.310.10">
    <property type="entry name" value="Diaminopimelate Epimerase, Chain A, domain 1"/>
    <property type="match status" value="2"/>
</dbReference>
<dbReference type="UniPathway" id="UPA00034">
    <property type="reaction ID" value="UER00025"/>
</dbReference>
<feature type="binding site" evidence="3">
    <location>
        <position position="22"/>
    </location>
    <ligand>
        <name>substrate</name>
    </ligand>
</feature>
<keyword evidence="3" id="KW-0963">Cytoplasm</keyword>
<dbReference type="GO" id="GO:0008837">
    <property type="term" value="F:diaminopimelate epimerase activity"/>
    <property type="evidence" value="ECO:0007669"/>
    <property type="project" value="UniProtKB-UniRule"/>
</dbReference>
<comment type="catalytic activity">
    <reaction evidence="3">
        <text>(2S,6S)-2,6-diaminopimelate = meso-2,6-diaminopimelate</text>
        <dbReference type="Rhea" id="RHEA:15393"/>
        <dbReference type="ChEBI" id="CHEBI:57609"/>
        <dbReference type="ChEBI" id="CHEBI:57791"/>
        <dbReference type="EC" id="5.1.1.7"/>
    </reaction>
</comment>
<dbReference type="GO" id="GO:0009089">
    <property type="term" value="P:lysine biosynthetic process via diaminopimelate"/>
    <property type="evidence" value="ECO:0007669"/>
    <property type="project" value="UniProtKB-UniRule"/>
</dbReference>
<organism evidence="5 6">
    <name type="scientific">Cryobacterium lyxosi</name>
    <dbReference type="NCBI Taxonomy" id="1259228"/>
    <lineage>
        <taxon>Bacteria</taxon>
        <taxon>Bacillati</taxon>
        <taxon>Actinomycetota</taxon>
        <taxon>Actinomycetes</taxon>
        <taxon>Micrococcales</taxon>
        <taxon>Microbacteriaceae</taxon>
        <taxon>Cryobacterium</taxon>
    </lineage>
</organism>
<feature type="binding site" evidence="3">
    <location>
        <position position="74"/>
    </location>
    <ligand>
        <name>substrate</name>
    </ligand>
</feature>
<dbReference type="InterPro" id="IPR001653">
    <property type="entry name" value="DAP_epimerase_DapF"/>
</dbReference>
<dbReference type="Pfam" id="PF01678">
    <property type="entry name" value="DAP_epimerase"/>
    <property type="match status" value="2"/>
</dbReference>
<evidence type="ECO:0000313" key="5">
    <source>
        <dbReference type="EMBL" id="TFD23244.1"/>
    </source>
</evidence>
<dbReference type="PANTHER" id="PTHR31689">
    <property type="entry name" value="DIAMINOPIMELATE EPIMERASE, CHLOROPLASTIC"/>
    <property type="match status" value="1"/>
</dbReference>
<proteinExistence type="inferred from homology"/>
<evidence type="ECO:0000256" key="1">
    <source>
        <dbReference type="ARBA" id="ARBA00010219"/>
    </source>
</evidence>
<feature type="binding site" evidence="3">
    <location>
        <position position="152"/>
    </location>
    <ligand>
        <name>substrate</name>
    </ligand>
</feature>
<keyword evidence="3" id="KW-0457">Lysine biosynthesis</keyword>
<dbReference type="SUPFAM" id="SSF54506">
    <property type="entry name" value="Diaminopimelate epimerase-like"/>
    <property type="match status" value="2"/>
</dbReference>
<feature type="site" description="Could be important to modulate the pK values of the two catalytic cysteine residues" evidence="3">
    <location>
        <position position="206"/>
    </location>
</feature>
<feature type="binding site" evidence="3">
    <location>
        <position position="188"/>
    </location>
    <ligand>
        <name>substrate</name>
    </ligand>
</feature>
<dbReference type="PANTHER" id="PTHR31689:SF0">
    <property type="entry name" value="DIAMINOPIMELATE EPIMERASE"/>
    <property type="match status" value="1"/>
</dbReference>
<evidence type="ECO:0000313" key="6">
    <source>
        <dbReference type="Proteomes" id="UP000298424"/>
    </source>
</evidence>
<feature type="binding site" evidence="3">
    <location>
        <begin position="206"/>
        <end position="207"/>
    </location>
    <ligand>
        <name>substrate</name>
    </ligand>
</feature>
<comment type="caution">
    <text evidence="3">Lacks conserved residue(s) required for the propagation of feature annotation.</text>
</comment>
<feature type="binding site" evidence="3">
    <location>
        <begin position="216"/>
        <end position="217"/>
    </location>
    <ligand>
        <name>substrate</name>
    </ligand>
</feature>
<comment type="similarity">
    <text evidence="1 3">Belongs to the diaminopimelate epimerase family.</text>
</comment>
<comment type="pathway">
    <text evidence="3">Amino-acid biosynthesis; L-lysine biosynthesis via DAP pathway; DL-2,6-diaminopimelate from LL-2,6-diaminopimelate: step 1/1.</text>
</comment>
<reference evidence="5 6" key="1">
    <citation type="submission" date="2019-03" db="EMBL/GenBank/DDBJ databases">
        <title>Genomics of glacier-inhabiting Cryobacterium strains.</title>
        <authorList>
            <person name="Liu Q."/>
            <person name="Xin Y.-H."/>
        </authorList>
    </citation>
    <scope>NUCLEOTIDE SEQUENCE [LARGE SCALE GENOMIC DNA]</scope>
    <source>
        <strain evidence="5 6">TMT1-1</strain>
    </source>
</reference>
<dbReference type="RefSeq" id="WP_134573859.1">
    <property type="nucleotide sequence ID" value="NZ_SOGT01000017.1"/>
</dbReference>
<keyword evidence="3" id="KW-0028">Amino-acid biosynthesis</keyword>
<dbReference type="GO" id="GO:0005829">
    <property type="term" value="C:cytosol"/>
    <property type="evidence" value="ECO:0007669"/>
    <property type="project" value="TreeGrafter"/>
</dbReference>
<dbReference type="EC" id="5.1.1.7" evidence="3 4"/>
<comment type="caution">
    <text evidence="5">The sequence shown here is derived from an EMBL/GenBank/DDBJ whole genome shotgun (WGS) entry which is preliminary data.</text>
</comment>
<dbReference type="HAMAP" id="MF_00197">
    <property type="entry name" value="DAP_epimerase"/>
    <property type="match status" value="1"/>
</dbReference>
<dbReference type="OrthoDB" id="9805408at2"/>
<comment type="subunit">
    <text evidence="3">Homodimer.</text>
</comment>
<dbReference type="EMBL" id="SOGT01000017">
    <property type="protein sequence ID" value="TFD23244.1"/>
    <property type="molecule type" value="Genomic_DNA"/>
</dbReference>
<comment type="subcellular location">
    <subcellularLocation>
        <location evidence="3">Cytoplasm</location>
    </subcellularLocation>
</comment>
<sequence length="280" mass="29820">MTSTSFDDAPLLHFEKWDSLGNDYLIIERTSSQIAISAVEVRAMCARNGGVGADGVLEVMRENNPIVGSIRIVNPDGSDAELSGNGTRQAILYMVRHGWTNEKTFDVLAPSGKLSAVILDSRTSRVALGRARVLSSSLRFLELNAVHVVIGNPQTALRIASVEALNALDLASLGSAVENSLQFPNRTNVSVWTPVSPSRINARIWERGVGLTSASGTGACGAAIAHYLESGQRHVNVLMAGGTLLVEIDEVGPSVIDVTLTGTASPIFQGSWVRRDRSCP</sequence>
<comment type="function">
    <text evidence="3">Catalyzes the stereoinversion of LL-2,6-diaminopimelate (L,L-DAP) to meso-diaminopimelate (meso-DAP), a precursor of L-lysine and an essential component of the bacterial peptidoglycan.</text>
</comment>
<keyword evidence="2 3" id="KW-0413">Isomerase</keyword>
<accession>A0A4R8ZAJ9</accession>
<protein>
    <recommendedName>
        <fullName evidence="3 4">Diaminopimelate epimerase</fullName>
        <shortName evidence="3">DAP epimerase</shortName>
        <ecNumber evidence="3 4">5.1.1.7</ecNumber>
    </recommendedName>
    <alternativeName>
        <fullName evidence="3">PLP-independent amino acid racemase</fullName>
    </alternativeName>
</protein>
<name>A0A4R8ZAJ9_9MICO</name>
<evidence type="ECO:0000256" key="4">
    <source>
        <dbReference type="NCBIfam" id="TIGR00652"/>
    </source>
</evidence>